<dbReference type="Gene3D" id="2.60.120.200">
    <property type="match status" value="1"/>
</dbReference>
<dbReference type="PROSITE" id="PS50025">
    <property type="entry name" value="LAM_G_DOMAIN"/>
    <property type="match status" value="1"/>
</dbReference>
<dbReference type="Pfam" id="PF13385">
    <property type="entry name" value="Laminin_G_3"/>
    <property type="match status" value="1"/>
</dbReference>
<dbReference type="OrthoDB" id="9802683at2"/>
<keyword evidence="1" id="KW-0732">Signal</keyword>
<proteinExistence type="predicted"/>
<accession>A0A239GX86</accession>
<reference evidence="6" key="1">
    <citation type="submission" date="2017-06" db="EMBL/GenBank/DDBJ databases">
        <authorList>
            <person name="Varghese N."/>
            <person name="Submissions S."/>
        </authorList>
    </citation>
    <scope>NUCLEOTIDE SEQUENCE [LARGE SCALE GENOMIC DNA]</scope>
    <source>
        <strain evidence="6">DSM 46839</strain>
    </source>
</reference>
<keyword evidence="6" id="KW-1185">Reference proteome</keyword>
<protein>
    <submittedName>
        <fullName evidence="5">PKD domain-containing protein</fullName>
    </submittedName>
</protein>
<dbReference type="GO" id="GO:0005975">
    <property type="term" value="P:carbohydrate metabolic process"/>
    <property type="evidence" value="ECO:0007669"/>
    <property type="project" value="UniProtKB-ARBA"/>
</dbReference>
<dbReference type="SMART" id="SM00089">
    <property type="entry name" value="PKD"/>
    <property type="match status" value="1"/>
</dbReference>
<evidence type="ECO:0000313" key="5">
    <source>
        <dbReference type="EMBL" id="SNS73512.1"/>
    </source>
</evidence>
<dbReference type="SUPFAM" id="SSF49299">
    <property type="entry name" value="PKD domain"/>
    <property type="match status" value="1"/>
</dbReference>
<dbReference type="InterPro" id="IPR013320">
    <property type="entry name" value="ConA-like_dom_sf"/>
</dbReference>
<dbReference type="EMBL" id="FZOO01000007">
    <property type="protein sequence ID" value="SNS73512.1"/>
    <property type="molecule type" value="Genomic_DNA"/>
</dbReference>
<dbReference type="AlphaFoldDB" id="A0A239GX86"/>
<feature type="domain" description="Laminin G" evidence="3">
    <location>
        <begin position="634"/>
        <end position="805"/>
    </location>
</feature>
<dbReference type="PROSITE" id="PS50093">
    <property type="entry name" value="PKD"/>
    <property type="match status" value="1"/>
</dbReference>
<dbReference type="SUPFAM" id="SSF49899">
    <property type="entry name" value="Concanavalin A-like lectins/glucanases"/>
    <property type="match status" value="1"/>
</dbReference>
<dbReference type="InterPro" id="IPR035986">
    <property type="entry name" value="PKD_dom_sf"/>
</dbReference>
<dbReference type="SUPFAM" id="SSF50969">
    <property type="entry name" value="YVTN repeat-like/Quinoprotein amine dehydrogenase"/>
    <property type="match status" value="1"/>
</dbReference>
<dbReference type="Gene3D" id="2.60.40.10">
    <property type="entry name" value="Immunoglobulins"/>
    <property type="match status" value="1"/>
</dbReference>
<evidence type="ECO:0000259" key="3">
    <source>
        <dbReference type="PROSITE" id="PS50025"/>
    </source>
</evidence>
<dbReference type="Proteomes" id="UP000198373">
    <property type="component" value="Unassembled WGS sequence"/>
</dbReference>
<name>A0A239GX86_9ACTN</name>
<sequence length="1115" mass="114777">MSGRVRAVSRPIVAAGVALMVGAGVLGGVVAPGTARADWAPLDRTDPATPATVTADPLPTTQINGVAWAQLVVGNKVYVAGEFTRARPAGAAPGTQETARNHLLAYDIRTGQLDTSFAPTLNAQALALAASPDGSRIYVGGDFTRADGQSRYRVAAYSTATGQLVSDFRPAVGNQVRAIAATDSTVYLGGAFASVGSTARNRLAAVSAATGALLPWAPRPGVGSTAGNTLKDDPEKNAQTSNEVLALVVAGSNGQVVAAGRFDSLNGVKATGVGALDGVTGATRPFAVNRLITNQGVNSAVWSLSTDGTSVYGTGYNYYGPGNLEGSFAAEATGGRVRWINDCRGDTYSIFAKGGAAYHATHAHVCDNIGGFPEQNPRVNMYGTAVSNAATGTVGPVTVQGIPYFRGQPAPSVLPWYPTFYSGRYTGQYQAGWTVTGNDDYVVYGGEFPGVNGLTQQGLVRFAVSDIAPDRVGPRTTGTWTPTVSMVPGAARVSWRAVSDRDNEHLTYRVYRDSMAAAPVCAVTRPSQWWTLPTYACSDTAATAGAHRYLVTATDAAGNRVSSTWVTATVGSANRSPSRAYAGLVQADGALQHWPLGEASGTRAYNRTNGLDLTVQSGVTRRQAGAIAGDADTSYAFNGTSSGYLGGTSAMAAPQTFSVEAWFQTTSRAGGRIVGFGNSATGYSSSYDRHVMMDASGRLAFGVRLNGTNPTVTTTGTYNDGRWHHVVGTLDHTGLALYVDGTLIGKRADVTAASRYTGHWRVGGDRSWFSGADWFAGRIDEVAVYPRALSPEQVRAHDSTGRSGTVPNAAPTASFTATPADLTVAVDGAASADADGRVAAHAWDFGDGATGTGATASHTYAAAGTYTVRLTVTDDDGATGTVTRTVTVTAPAPQPEPEPEPGVQPLAADAFERSVTSGWGTADVGGAWTMSGSSGISSVTGGAGQLSGGIGRTVGATLGAVSGQDVAVQAELTLPQAATGTGAWVSLGGRKVGSTDQRATLRFQSTGAVDVRLDRTVDGAETVLASQRLAGTYAPGTALTVRLELAGTALRAKVWPAGTAEPTAWTVTATDTTAALQRPGSLFLEVYTSGSATRRQDLRLDDLWAGQAGQLPPAP</sequence>
<dbReference type="InterPro" id="IPR000601">
    <property type="entry name" value="PKD_dom"/>
</dbReference>
<evidence type="ECO:0000256" key="2">
    <source>
        <dbReference type="ARBA" id="ARBA00023157"/>
    </source>
</evidence>
<gene>
    <name evidence="5" type="ORF">SAMN06893096_10794</name>
</gene>
<dbReference type="CDD" id="cd00146">
    <property type="entry name" value="PKD"/>
    <property type="match status" value="1"/>
</dbReference>
<dbReference type="InterPro" id="IPR011044">
    <property type="entry name" value="Quino_amine_DH_bsu"/>
</dbReference>
<dbReference type="InterPro" id="IPR001791">
    <property type="entry name" value="Laminin_G"/>
</dbReference>
<feature type="domain" description="PKD" evidence="4">
    <location>
        <begin position="807"/>
        <end position="891"/>
    </location>
</feature>
<organism evidence="5 6">
    <name type="scientific">Geodermatophilus pulveris</name>
    <dbReference type="NCBI Taxonomy" id="1564159"/>
    <lineage>
        <taxon>Bacteria</taxon>
        <taxon>Bacillati</taxon>
        <taxon>Actinomycetota</taxon>
        <taxon>Actinomycetes</taxon>
        <taxon>Geodermatophilales</taxon>
        <taxon>Geodermatophilaceae</taxon>
        <taxon>Geodermatophilus</taxon>
    </lineage>
</organism>
<dbReference type="SMART" id="SM00560">
    <property type="entry name" value="LamGL"/>
    <property type="match status" value="1"/>
</dbReference>
<keyword evidence="2" id="KW-1015">Disulfide bond</keyword>
<dbReference type="InterPro" id="IPR013783">
    <property type="entry name" value="Ig-like_fold"/>
</dbReference>
<dbReference type="InterPro" id="IPR006558">
    <property type="entry name" value="LamG-like"/>
</dbReference>
<evidence type="ECO:0000313" key="6">
    <source>
        <dbReference type="Proteomes" id="UP000198373"/>
    </source>
</evidence>
<evidence type="ECO:0000256" key="1">
    <source>
        <dbReference type="ARBA" id="ARBA00022729"/>
    </source>
</evidence>
<dbReference type="InterPro" id="IPR022409">
    <property type="entry name" value="PKD/Chitinase_dom"/>
</dbReference>
<dbReference type="Pfam" id="PF18911">
    <property type="entry name" value="PKD_4"/>
    <property type="match status" value="1"/>
</dbReference>
<evidence type="ECO:0000259" key="4">
    <source>
        <dbReference type="PROSITE" id="PS50093"/>
    </source>
</evidence>